<proteinExistence type="predicted"/>
<accession>A0A2P2QHA4</accession>
<organism evidence="1">
    <name type="scientific">Rhizophora mucronata</name>
    <name type="common">Asiatic mangrove</name>
    <dbReference type="NCBI Taxonomy" id="61149"/>
    <lineage>
        <taxon>Eukaryota</taxon>
        <taxon>Viridiplantae</taxon>
        <taxon>Streptophyta</taxon>
        <taxon>Embryophyta</taxon>
        <taxon>Tracheophyta</taxon>
        <taxon>Spermatophyta</taxon>
        <taxon>Magnoliopsida</taxon>
        <taxon>eudicotyledons</taxon>
        <taxon>Gunneridae</taxon>
        <taxon>Pentapetalae</taxon>
        <taxon>rosids</taxon>
        <taxon>fabids</taxon>
        <taxon>Malpighiales</taxon>
        <taxon>Rhizophoraceae</taxon>
        <taxon>Rhizophora</taxon>
    </lineage>
</organism>
<evidence type="ECO:0000313" key="1">
    <source>
        <dbReference type="EMBL" id="MBX66275.1"/>
    </source>
</evidence>
<protein>
    <submittedName>
        <fullName evidence="1">Uncharacterized protein</fullName>
    </submittedName>
</protein>
<dbReference type="AlphaFoldDB" id="A0A2P2QHA4"/>
<reference evidence="1" key="1">
    <citation type="submission" date="2018-02" db="EMBL/GenBank/DDBJ databases">
        <title>Rhizophora mucronata_Transcriptome.</title>
        <authorList>
            <person name="Meera S.P."/>
            <person name="Sreeshan A."/>
            <person name="Augustine A."/>
        </authorList>
    </citation>
    <scope>NUCLEOTIDE SEQUENCE</scope>
    <source>
        <tissue evidence="1">Leaf</tissue>
    </source>
</reference>
<name>A0A2P2QHA4_RHIMU</name>
<dbReference type="EMBL" id="GGEC01085791">
    <property type="protein sequence ID" value="MBX66275.1"/>
    <property type="molecule type" value="Transcribed_RNA"/>
</dbReference>
<sequence length="46" mass="5527">MDQIPALEKMVIVKRKKKGLGKWKKWQGNYLRMPKQQVHWKATSTM</sequence>